<dbReference type="Proteomes" id="UP001157418">
    <property type="component" value="Unassembled WGS sequence"/>
</dbReference>
<organism evidence="1 2">
    <name type="scientific">Lactuca virosa</name>
    <dbReference type="NCBI Taxonomy" id="75947"/>
    <lineage>
        <taxon>Eukaryota</taxon>
        <taxon>Viridiplantae</taxon>
        <taxon>Streptophyta</taxon>
        <taxon>Embryophyta</taxon>
        <taxon>Tracheophyta</taxon>
        <taxon>Spermatophyta</taxon>
        <taxon>Magnoliopsida</taxon>
        <taxon>eudicotyledons</taxon>
        <taxon>Gunneridae</taxon>
        <taxon>Pentapetalae</taxon>
        <taxon>asterids</taxon>
        <taxon>campanulids</taxon>
        <taxon>Asterales</taxon>
        <taxon>Asteraceae</taxon>
        <taxon>Cichorioideae</taxon>
        <taxon>Cichorieae</taxon>
        <taxon>Lactucinae</taxon>
        <taxon>Lactuca</taxon>
    </lineage>
</organism>
<keyword evidence="2" id="KW-1185">Reference proteome</keyword>
<dbReference type="AlphaFoldDB" id="A0AAU9MCK6"/>
<reference evidence="1 2" key="1">
    <citation type="submission" date="2022-01" db="EMBL/GenBank/DDBJ databases">
        <authorList>
            <person name="Xiong W."/>
            <person name="Schranz E."/>
        </authorList>
    </citation>
    <scope>NUCLEOTIDE SEQUENCE [LARGE SCALE GENOMIC DNA]</scope>
</reference>
<protein>
    <submittedName>
        <fullName evidence="1">Uncharacterized protein</fullName>
    </submittedName>
</protein>
<sequence length="77" mass="8917">MVVWWSAVKGHLVKEEEVRVGVDEGGWQRITVENEDGGFQLKFGVAGNLRFYWKLTFLCMRFCSLRCLDHLHSISSN</sequence>
<evidence type="ECO:0000313" key="2">
    <source>
        <dbReference type="Proteomes" id="UP001157418"/>
    </source>
</evidence>
<dbReference type="EMBL" id="CAKMRJ010001891">
    <property type="protein sequence ID" value="CAH1424776.1"/>
    <property type="molecule type" value="Genomic_DNA"/>
</dbReference>
<evidence type="ECO:0000313" key="1">
    <source>
        <dbReference type="EMBL" id="CAH1424776.1"/>
    </source>
</evidence>
<accession>A0AAU9MCK6</accession>
<gene>
    <name evidence="1" type="ORF">LVIROSA_LOCUS11957</name>
</gene>
<proteinExistence type="predicted"/>
<comment type="caution">
    <text evidence="1">The sequence shown here is derived from an EMBL/GenBank/DDBJ whole genome shotgun (WGS) entry which is preliminary data.</text>
</comment>
<name>A0AAU9MCK6_9ASTR</name>